<dbReference type="AlphaFoldDB" id="A0AAV7LX94"/>
<accession>A0AAV7LX94</accession>
<evidence type="ECO:0000313" key="2">
    <source>
        <dbReference type="EMBL" id="KAJ1095603.1"/>
    </source>
</evidence>
<feature type="region of interest" description="Disordered" evidence="1">
    <location>
        <begin position="62"/>
        <end position="81"/>
    </location>
</feature>
<keyword evidence="3" id="KW-1185">Reference proteome</keyword>
<reference evidence="2" key="1">
    <citation type="journal article" date="2022" name="bioRxiv">
        <title>Sequencing and chromosome-scale assembly of the giantPleurodeles waltlgenome.</title>
        <authorList>
            <person name="Brown T."/>
            <person name="Elewa A."/>
            <person name="Iarovenko S."/>
            <person name="Subramanian E."/>
            <person name="Araus A.J."/>
            <person name="Petzold A."/>
            <person name="Susuki M."/>
            <person name="Suzuki K.-i.T."/>
            <person name="Hayashi T."/>
            <person name="Toyoda A."/>
            <person name="Oliveira C."/>
            <person name="Osipova E."/>
            <person name="Leigh N.D."/>
            <person name="Simon A."/>
            <person name="Yun M.H."/>
        </authorList>
    </citation>
    <scope>NUCLEOTIDE SEQUENCE</scope>
    <source>
        <strain evidence="2">20211129_DDA</strain>
        <tissue evidence="2">Liver</tissue>
    </source>
</reference>
<name>A0AAV7LX94_PLEWA</name>
<dbReference type="EMBL" id="JANPWB010000014">
    <property type="protein sequence ID" value="KAJ1095603.1"/>
    <property type="molecule type" value="Genomic_DNA"/>
</dbReference>
<gene>
    <name evidence="2" type="ORF">NDU88_000762</name>
</gene>
<comment type="caution">
    <text evidence="2">The sequence shown here is derived from an EMBL/GenBank/DDBJ whole genome shotgun (WGS) entry which is preliminary data.</text>
</comment>
<proteinExistence type="predicted"/>
<evidence type="ECO:0000313" key="3">
    <source>
        <dbReference type="Proteomes" id="UP001066276"/>
    </source>
</evidence>
<sequence>MGGWMQGRRERPVLSSCRGLGRGLAAFSPSQLLPCFNERYNRARFSLTGYIRVGKEWASLDHGMQHPNPGIPPTRIIRRRE</sequence>
<organism evidence="2 3">
    <name type="scientific">Pleurodeles waltl</name>
    <name type="common">Iberian ribbed newt</name>
    <dbReference type="NCBI Taxonomy" id="8319"/>
    <lineage>
        <taxon>Eukaryota</taxon>
        <taxon>Metazoa</taxon>
        <taxon>Chordata</taxon>
        <taxon>Craniata</taxon>
        <taxon>Vertebrata</taxon>
        <taxon>Euteleostomi</taxon>
        <taxon>Amphibia</taxon>
        <taxon>Batrachia</taxon>
        <taxon>Caudata</taxon>
        <taxon>Salamandroidea</taxon>
        <taxon>Salamandridae</taxon>
        <taxon>Pleurodelinae</taxon>
        <taxon>Pleurodeles</taxon>
    </lineage>
</organism>
<dbReference type="Proteomes" id="UP001066276">
    <property type="component" value="Chromosome 10"/>
</dbReference>
<evidence type="ECO:0000256" key="1">
    <source>
        <dbReference type="SAM" id="MobiDB-lite"/>
    </source>
</evidence>
<protein>
    <submittedName>
        <fullName evidence="2">Uncharacterized protein</fullName>
    </submittedName>
</protein>